<evidence type="ECO:0000313" key="9">
    <source>
        <dbReference type="EMBL" id="GAA1532872.1"/>
    </source>
</evidence>
<keyword evidence="3" id="KW-1003">Cell membrane</keyword>
<evidence type="ECO:0000313" key="10">
    <source>
        <dbReference type="Proteomes" id="UP001500363"/>
    </source>
</evidence>
<proteinExistence type="predicted"/>
<dbReference type="InterPro" id="IPR020846">
    <property type="entry name" value="MFS_dom"/>
</dbReference>
<keyword evidence="5 7" id="KW-1133">Transmembrane helix</keyword>
<dbReference type="PROSITE" id="PS50850">
    <property type="entry name" value="MFS"/>
    <property type="match status" value="1"/>
</dbReference>
<comment type="caution">
    <text evidence="9">The sequence shown here is derived from an EMBL/GenBank/DDBJ whole genome shotgun (WGS) entry which is preliminary data.</text>
</comment>
<gene>
    <name evidence="9" type="ORF">GCM10009741_39010</name>
</gene>
<feature type="transmembrane region" description="Helical" evidence="7">
    <location>
        <begin position="20"/>
        <end position="43"/>
    </location>
</feature>
<dbReference type="RefSeq" id="WP_344175896.1">
    <property type="nucleotide sequence ID" value="NZ_BAAANC010000002.1"/>
</dbReference>
<feature type="transmembrane region" description="Helical" evidence="7">
    <location>
        <begin position="306"/>
        <end position="324"/>
    </location>
</feature>
<dbReference type="PANTHER" id="PTHR23513:SF9">
    <property type="entry name" value="ENTEROBACTIN EXPORTER ENTS"/>
    <property type="match status" value="1"/>
</dbReference>
<dbReference type="EMBL" id="BAAANC010000002">
    <property type="protein sequence ID" value="GAA1532872.1"/>
    <property type="molecule type" value="Genomic_DNA"/>
</dbReference>
<dbReference type="InterPro" id="IPR036259">
    <property type="entry name" value="MFS_trans_sf"/>
</dbReference>
<feature type="transmembrane region" description="Helical" evidence="7">
    <location>
        <begin position="92"/>
        <end position="112"/>
    </location>
</feature>
<dbReference type="Pfam" id="PF05977">
    <property type="entry name" value="MFS_3"/>
    <property type="match status" value="1"/>
</dbReference>
<evidence type="ECO:0000256" key="4">
    <source>
        <dbReference type="ARBA" id="ARBA00022692"/>
    </source>
</evidence>
<keyword evidence="2" id="KW-0813">Transport</keyword>
<feature type="transmembrane region" description="Helical" evidence="7">
    <location>
        <begin position="241"/>
        <end position="267"/>
    </location>
</feature>
<feature type="transmembrane region" description="Helical" evidence="7">
    <location>
        <begin position="392"/>
        <end position="416"/>
    </location>
</feature>
<keyword evidence="10" id="KW-1185">Reference proteome</keyword>
<dbReference type="PANTHER" id="PTHR23513">
    <property type="entry name" value="INTEGRAL MEMBRANE EFFLUX PROTEIN-RELATED"/>
    <property type="match status" value="1"/>
</dbReference>
<dbReference type="Gene3D" id="1.20.1250.20">
    <property type="entry name" value="MFS general substrate transporter like domains"/>
    <property type="match status" value="1"/>
</dbReference>
<name>A0ABN2B570_9ACTN</name>
<evidence type="ECO:0000256" key="7">
    <source>
        <dbReference type="SAM" id="Phobius"/>
    </source>
</evidence>
<keyword evidence="6 7" id="KW-0472">Membrane</keyword>
<evidence type="ECO:0000256" key="1">
    <source>
        <dbReference type="ARBA" id="ARBA00004429"/>
    </source>
</evidence>
<reference evidence="9 10" key="1">
    <citation type="journal article" date="2019" name="Int. J. Syst. Evol. Microbiol.">
        <title>The Global Catalogue of Microorganisms (GCM) 10K type strain sequencing project: providing services to taxonomists for standard genome sequencing and annotation.</title>
        <authorList>
            <consortium name="The Broad Institute Genomics Platform"/>
            <consortium name="The Broad Institute Genome Sequencing Center for Infectious Disease"/>
            <person name="Wu L."/>
            <person name="Ma J."/>
        </authorList>
    </citation>
    <scope>NUCLEOTIDE SEQUENCE [LARGE SCALE GENOMIC DNA]</scope>
    <source>
        <strain evidence="9 10">JCM 14303</strain>
    </source>
</reference>
<sequence length="442" mass="46456">MSKVRWKAVRPLRHRDYRLLWTGLAVALLGSGLWLVALAWQVIELGGGPVQLSVVTTAYSIGLLVCVLFGGIAADRLSQRSVIVAADSVRGVVLLGLAALALLGLLEIWHLATAAVLVGAGEAFLIPAYTALVPRLLPPEELLAANGLEGTLRPLAQQATGPVIGGLVIAAISPGVAILVAGLTYLFSAGCVLAMNLRHEPVRAEATADSEGSADEAAPTGVRAMVADLREGWSYVRRTRWLLASLLFGTVFVLLILGPLEVLLPFAIRDQLGGDAREFGLVMAAFGIGGAVGALLISSRALPRRYLTVMTLMWGVGSVPFLVLGFARELWLMMIAAAVVGATGSAAMVIWGTLLQRRVPDHLRGRISSLDFFVSLLLMPVSMALAGPAGALFGVTAVFIVAGVGPALVSFAVIWFGRMRSDEIAHPLDQDEGAEKLIAAEA</sequence>
<evidence type="ECO:0000256" key="6">
    <source>
        <dbReference type="ARBA" id="ARBA00023136"/>
    </source>
</evidence>
<keyword evidence="4 7" id="KW-0812">Transmembrane</keyword>
<feature type="transmembrane region" description="Helical" evidence="7">
    <location>
        <begin position="49"/>
        <end position="72"/>
    </location>
</feature>
<dbReference type="InterPro" id="IPR010290">
    <property type="entry name" value="TM_effector"/>
</dbReference>
<protein>
    <submittedName>
        <fullName evidence="9">MFS transporter</fullName>
    </submittedName>
</protein>
<dbReference type="CDD" id="cd06173">
    <property type="entry name" value="MFS_MefA_like"/>
    <property type="match status" value="1"/>
</dbReference>
<evidence type="ECO:0000256" key="5">
    <source>
        <dbReference type="ARBA" id="ARBA00022989"/>
    </source>
</evidence>
<feature type="domain" description="Major facilitator superfamily (MFS) profile" evidence="8">
    <location>
        <begin position="16"/>
        <end position="421"/>
    </location>
</feature>
<accession>A0ABN2B570</accession>
<organism evidence="9 10">
    <name type="scientific">Kribbella lupini</name>
    <dbReference type="NCBI Taxonomy" id="291602"/>
    <lineage>
        <taxon>Bacteria</taxon>
        <taxon>Bacillati</taxon>
        <taxon>Actinomycetota</taxon>
        <taxon>Actinomycetes</taxon>
        <taxon>Propionibacteriales</taxon>
        <taxon>Kribbellaceae</taxon>
        <taxon>Kribbella</taxon>
    </lineage>
</organism>
<feature type="transmembrane region" description="Helical" evidence="7">
    <location>
        <begin position="163"/>
        <end position="188"/>
    </location>
</feature>
<evidence type="ECO:0000256" key="2">
    <source>
        <dbReference type="ARBA" id="ARBA00022448"/>
    </source>
</evidence>
<evidence type="ECO:0000259" key="8">
    <source>
        <dbReference type="PROSITE" id="PS50850"/>
    </source>
</evidence>
<feature type="transmembrane region" description="Helical" evidence="7">
    <location>
        <begin position="279"/>
        <end position="299"/>
    </location>
</feature>
<evidence type="ECO:0000256" key="3">
    <source>
        <dbReference type="ARBA" id="ARBA00022475"/>
    </source>
</evidence>
<feature type="transmembrane region" description="Helical" evidence="7">
    <location>
        <begin position="367"/>
        <end position="386"/>
    </location>
</feature>
<dbReference type="SUPFAM" id="SSF103473">
    <property type="entry name" value="MFS general substrate transporter"/>
    <property type="match status" value="1"/>
</dbReference>
<feature type="transmembrane region" description="Helical" evidence="7">
    <location>
        <begin position="330"/>
        <end position="355"/>
    </location>
</feature>
<comment type="subcellular location">
    <subcellularLocation>
        <location evidence="1">Cell inner membrane</location>
        <topology evidence="1">Multi-pass membrane protein</topology>
    </subcellularLocation>
</comment>
<dbReference type="Proteomes" id="UP001500363">
    <property type="component" value="Unassembled WGS sequence"/>
</dbReference>